<feature type="signal peptide" evidence="1">
    <location>
        <begin position="1"/>
        <end position="17"/>
    </location>
</feature>
<reference evidence="2" key="1">
    <citation type="submission" date="2020-05" db="EMBL/GenBank/DDBJ databases">
        <title>Phylogenomic resolution of chytrid fungi.</title>
        <authorList>
            <person name="Stajich J.E."/>
            <person name="Amses K."/>
            <person name="Simmons R."/>
            <person name="Seto K."/>
            <person name="Myers J."/>
            <person name="Bonds A."/>
            <person name="Quandt C.A."/>
            <person name="Barry K."/>
            <person name="Liu P."/>
            <person name="Grigoriev I."/>
            <person name="Longcore J.E."/>
            <person name="James T.Y."/>
        </authorList>
    </citation>
    <scope>NUCLEOTIDE SEQUENCE</scope>
    <source>
        <strain evidence="2">JEL0513</strain>
    </source>
</reference>
<dbReference type="Pfam" id="PF08520">
    <property type="entry name" value="Mitofissin"/>
    <property type="match status" value="1"/>
</dbReference>
<evidence type="ECO:0000256" key="1">
    <source>
        <dbReference type="SAM" id="SignalP"/>
    </source>
</evidence>
<dbReference type="InterPro" id="IPR013726">
    <property type="entry name" value="Mitofissin"/>
</dbReference>
<dbReference type="Proteomes" id="UP001211907">
    <property type="component" value="Unassembled WGS sequence"/>
</dbReference>
<proteinExistence type="predicted"/>
<gene>
    <name evidence="2" type="ORF">HK100_010359</name>
</gene>
<protein>
    <submittedName>
        <fullName evidence="2">Uncharacterized protein</fullName>
    </submittedName>
</protein>
<evidence type="ECO:0000313" key="3">
    <source>
        <dbReference type="Proteomes" id="UP001211907"/>
    </source>
</evidence>
<dbReference type="AlphaFoldDB" id="A0AAD5T320"/>
<organism evidence="2 3">
    <name type="scientific">Physocladia obscura</name>
    <dbReference type="NCBI Taxonomy" id="109957"/>
    <lineage>
        <taxon>Eukaryota</taxon>
        <taxon>Fungi</taxon>
        <taxon>Fungi incertae sedis</taxon>
        <taxon>Chytridiomycota</taxon>
        <taxon>Chytridiomycota incertae sedis</taxon>
        <taxon>Chytridiomycetes</taxon>
        <taxon>Chytridiales</taxon>
        <taxon>Chytriomycetaceae</taxon>
        <taxon>Physocladia</taxon>
    </lineage>
</organism>
<keyword evidence="1" id="KW-0732">Signal</keyword>
<comment type="caution">
    <text evidence="2">The sequence shown here is derived from an EMBL/GenBank/DDBJ whole genome shotgun (WGS) entry which is preliminary data.</text>
</comment>
<keyword evidence="3" id="KW-1185">Reference proteome</keyword>
<sequence>MIGRFLSFAFEATLVSATFAGATRVAGTIEHEQLRGVVAAYVGVGDWVIDAAASQIKKNPDYFKKA</sequence>
<name>A0AAD5T320_9FUNG</name>
<evidence type="ECO:0000313" key="2">
    <source>
        <dbReference type="EMBL" id="KAJ3126233.1"/>
    </source>
</evidence>
<dbReference type="EMBL" id="JADGJH010000569">
    <property type="protein sequence ID" value="KAJ3126233.1"/>
    <property type="molecule type" value="Genomic_DNA"/>
</dbReference>
<feature type="chain" id="PRO_5042267349" evidence="1">
    <location>
        <begin position="18"/>
        <end position="66"/>
    </location>
</feature>
<accession>A0AAD5T320</accession>